<comment type="caution">
    <text evidence="8">The sequence shown here is derived from an EMBL/GenBank/DDBJ whole genome shotgun (WGS) entry which is preliminary data.</text>
</comment>
<protein>
    <recommendedName>
        <fullName evidence="7">MYND-type domain-containing protein</fullName>
    </recommendedName>
</protein>
<reference evidence="8" key="1">
    <citation type="submission" date="2017-08" db="EMBL/GenBank/DDBJ databases">
        <authorList>
            <person name="Polle J.E."/>
            <person name="Barry K."/>
            <person name="Cushman J."/>
            <person name="Schmutz J."/>
            <person name="Tran D."/>
            <person name="Hathwaick L.T."/>
            <person name="Yim W.C."/>
            <person name="Jenkins J."/>
            <person name="Mckie-Krisberg Z.M."/>
            <person name="Prochnik S."/>
            <person name="Lindquist E."/>
            <person name="Dockter R.B."/>
            <person name="Adam C."/>
            <person name="Molina H."/>
            <person name="Bunkerborg J."/>
            <person name="Jin E."/>
            <person name="Buchheim M."/>
            <person name="Magnuson J."/>
        </authorList>
    </citation>
    <scope>NUCLEOTIDE SEQUENCE</scope>
    <source>
        <strain evidence="8">CCAP 19/18</strain>
    </source>
</reference>
<keyword evidence="6" id="KW-0732">Signal</keyword>
<feature type="domain" description="MYND-type" evidence="7">
    <location>
        <begin position="311"/>
        <end position="355"/>
    </location>
</feature>
<organism evidence="8 9">
    <name type="scientific">Dunaliella salina</name>
    <name type="common">Green alga</name>
    <name type="synonym">Protococcus salinus</name>
    <dbReference type="NCBI Taxonomy" id="3046"/>
    <lineage>
        <taxon>Eukaryota</taxon>
        <taxon>Viridiplantae</taxon>
        <taxon>Chlorophyta</taxon>
        <taxon>core chlorophytes</taxon>
        <taxon>Chlorophyceae</taxon>
        <taxon>CS clade</taxon>
        <taxon>Chlamydomonadales</taxon>
        <taxon>Dunaliellaceae</taxon>
        <taxon>Dunaliella</taxon>
    </lineage>
</organism>
<evidence type="ECO:0000256" key="1">
    <source>
        <dbReference type="ARBA" id="ARBA00022723"/>
    </source>
</evidence>
<sequence>MLRACLRLQMLRACLCLLNRSVRACIRKCSMRLLNQGQRLYPESVSRNQVHPRKCPGTFTGSRPHVCRCVLFDWMACEGSAASEGVCECCGVNQDMGNLVFVDPTTRHYIVVETDTGARMRETLESHAVLMANTLFNVARYIGYDPIWVRHCTYEVSDGGLPEGITNPDKAWTRDCEFGEVNAARCVGTLHPKVIDKIDEILQRDDFVAERAESNRKEAGTSKQELRKKVFSANVAPLHFLPDHKLRYKTKGPCRTAPAKHGKNADSSTNKRQQAPTPKIANNSSTAAKPKPSSQLSAAMEGGSQKQEPRCSFCRKTAAEARVPKLLKCGNCRAAYYCSREPCQRSDYKVHKLHCQPPAV</sequence>
<keyword evidence="9" id="KW-1185">Reference proteome</keyword>
<dbReference type="PROSITE" id="PS50865">
    <property type="entry name" value="ZF_MYND_2"/>
    <property type="match status" value="1"/>
</dbReference>
<evidence type="ECO:0000256" key="4">
    <source>
        <dbReference type="PROSITE-ProRule" id="PRU00134"/>
    </source>
</evidence>
<dbReference type="Proteomes" id="UP000815325">
    <property type="component" value="Unassembled WGS sequence"/>
</dbReference>
<keyword evidence="2 4" id="KW-0863">Zinc-finger</keyword>
<feature type="compositionally biased region" description="Basic residues" evidence="5">
    <location>
        <begin position="249"/>
        <end position="262"/>
    </location>
</feature>
<gene>
    <name evidence="8" type="ORF">DUNSADRAFT_3995</name>
</gene>
<evidence type="ECO:0000256" key="6">
    <source>
        <dbReference type="SAM" id="SignalP"/>
    </source>
</evidence>
<name>A0ABQ7FV27_DUNSA</name>
<feature type="chain" id="PRO_5047008887" description="MYND-type domain-containing protein" evidence="6">
    <location>
        <begin position="25"/>
        <end position="360"/>
    </location>
</feature>
<evidence type="ECO:0000256" key="3">
    <source>
        <dbReference type="ARBA" id="ARBA00022833"/>
    </source>
</evidence>
<evidence type="ECO:0000256" key="5">
    <source>
        <dbReference type="SAM" id="MobiDB-lite"/>
    </source>
</evidence>
<dbReference type="SUPFAM" id="SSF144232">
    <property type="entry name" value="HIT/MYND zinc finger-like"/>
    <property type="match status" value="1"/>
</dbReference>
<accession>A0ABQ7FV27</accession>
<dbReference type="InterPro" id="IPR002893">
    <property type="entry name" value="Znf_MYND"/>
</dbReference>
<keyword evidence="1" id="KW-0479">Metal-binding</keyword>
<feature type="region of interest" description="Disordered" evidence="5">
    <location>
        <begin position="249"/>
        <end position="303"/>
    </location>
</feature>
<evidence type="ECO:0000313" key="9">
    <source>
        <dbReference type="Proteomes" id="UP000815325"/>
    </source>
</evidence>
<dbReference type="Gene3D" id="6.10.140.2220">
    <property type="match status" value="1"/>
</dbReference>
<evidence type="ECO:0000259" key="7">
    <source>
        <dbReference type="PROSITE" id="PS50865"/>
    </source>
</evidence>
<keyword evidence="3" id="KW-0862">Zinc</keyword>
<dbReference type="EMBL" id="MU071135">
    <property type="protein sequence ID" value="KAF5826246.1"/>
    <property type="molecule type" value="Genomic_DNA"/>
</dbReference>
<proteinExistence type="predicted"/>
<evidence type="ECO:0000256" key="2">
    <source>
        <dbReference type="ARBA" id="ARBA00022771"/>
    </source>
</evidence>
<dbReference type="Pfam" id="PF01753">
    <property type="entry name" value="zf-MYND"/>
    <property type="match status" value="1"/>
</dbReference>
<feature type="signal peptide" evidence="6">
    <location>
        <begin position="1"/>
        <end position="24"/>
    </location>
</feature>
<feature type="compositionally biased region" description="Polar residues" evidence="5">
    <location>
        <begin position="265"/>
        <end position="297"/>
    </location>
</feature>
<evidence type="ECO:0000313" key="8">
    <source>
        <dbReference type="EMBL" id="KAF5826246.1"/>
    </source>
</evidence>